<reference evidence="2 3" key="1">
    <citation type="submission" date="2014-04" db="EMBL/GenBank/DDBJ databases">
        <authorList>
            <consortium name="DOE Joint Genome Institute"/>
            <person name="Kuo A."/>
            <person name="Kohler A."/>
            <person name="Jargeat P."/>
            <person name="Nagy L.G."/>
            <person name="Floudas D."/>
            <person name="Copeland A."/>
            <person name="Barry K.W."/>
            <person name="Cichocki N."/>
            <person name="Veneault-Fourrey C."/>
            <person name="LaButti K."/>
            <person name="Lindquist E.A."/>
            <person name="Lipzen A."/>
            <person name="Lundell T."/>
            <person name="Morin E."/>
            <person name="Murat C."/>
            <person name="Sun H."/>
            <person name="Tunlid A."/>
            <person name="Henrissat B."/>
            <person name="Grigoriev I.V."/>
            <person name="Hibbett D.S."/>
            <person name="Martin F."/>
            <person name="Nordberg H.P."/>
            <person name="Cantor M.N."/>
            <person name="Hua S.X."/>
        </authorList>
    </citation>
    <scope>NUCLEOTIDE SEQUENCE [LARGE SCALE GENOMIC DNA]</scope>
    <source>
        <strain evidence="2 3">Ve08.2h10</strain>
    </source>
</reference>
<proteinExistence type="predicted"/>
<dbReference type="OrthoDB" id="2669640at2759"/>
<organism evidence="2 3">
    <name type="scientific">Paxillus rubicundulus Ve08.2h10</name>
    <dbReference type="NCBI Taxonomy" id="930991"/>
    <lineage>
        <taxon>Eukaryota</taxon>
        <taxon>Fungi</taxon>
        <taxon>Dikarya</taxon>
        <taxon>Basidiomycota</taxon>
        <taxon>Agaricomycotina</taxon>
        <taxon>Agaricomycetes</taxon>
        <taxon>Agaricomycetidae</taxon>
        <taxon>Boletales</taxon>
        <taxon>Paxilineae</taxon>
        <taxon>Paxillaceae</taxon>
        <taxon>Paxillus</taxon>
    </lineage>
</organism>
<dbReference type="Proteomes" id="UP000054538">
    <property type="component" value="Unassembled WGS sequence"/>
</dbReference>
<dbReference type="InParanoid" id="A0A0D0C307"/>
<dbReference type="STRING" id="930991.A0A0D0C307"/>
<keyword evidence="3" id="KW-1185">Reference proteome</keyword>
<dbReference type="HOGENOM" id="CLU_043184_0_0_1"/>
<dbReference type="AlphaFoldDB" id="A0A0D0C307"/>
<gene>
    <name evidence="2" type="ORF">PAXRUDRAFT_17445</name>
</gene>
<sequence length="569" mass="63392">MLIGRSTNQSVSGGSRTSNATSKAPSQRTASRPPLAGPGQRGGGPKSSHSRPQSNTGKSQASSSNGSGLRGQETSAQGNQTSVIPRHATGSALHWQHSSTPNVHLTRSTSPADSLDQPISIQVGQRRRREEDSTQEATMLENLPLLQLTPRRTKRLKTEAAALSMQYNVPKEELLGLIESGGLFSMLLKMFALLLQKTTGTDEEKFAEAKATLEAKDFKHTLKRRITACLLSPNLTAYVTDTTDHVMIFMQEHNNLFKVPKIFFEDTELNEALKKLVTDTLASCRGRIKAWLVKSLRQGISIMDVLRALSMGNMEINATHWTRFSFLRFCLRIFLIGTRGFNEVSFAILFSPNLVNYLHSDLHEIIKDVSGFNAEILTKMQQLDPGDANNDEGYLGDADAEDEMDDEYYQDANVGGGSQEWGLRGEVDSEGHTGHQDFDALDQAMEQTDEGERDYCDEDEGDDEDEALKDTWSGFGTARPKWTSKKFWAFVDHSLEQCRQFAKENSTSPAEYEKVLGSLFQGYLQRDLADFPGRKKINKLLKDNDLLNTVVPASTGLQWQDTIQQELLW</sequence>
<accession>A0A0D0C307</accession>
<evidence type="ECO:0000256" key="1">
    <source>
        <dbReference type="SAM" id="MobiDB-lite"/>
    </source>
</evidence>
<feature type="region of interest" description="Disordered" evidence="1">
    <location>
        <begin position="1"/>
        <end position="80"/>
    </location>
</feature>
<protein>
    <submittedName>
        <fullName evidence="2">Uncharacterized protein</fullName>
    </submittedName>
</protein>
<feature type="compositionally biased region" description="Polar residues" evidence="1">
    <location>
        <begin position="50"/>
        <end position="80"/>
    </location>
</feature>
<feature type="region of interest" description="Disordered" evidence="1">
    <location>
        <begin position="96"/>
        <end position="116"/>
    </location>
</feature>
<name>A0A0D0C307_9AGAM</name>
<reference evidence="3" key="2">
    <citation type="submission" date="2015-01" db="EMBL/GenBank/DDBJ databases">
        <title>Evolutionary Origins and Diversification of the Mycorrhizal Mutualists.</title>
        <authorList>
            <consortium name="DOE Joint Genome Institute"/>
            <consortium name="Mycorrhizal Genomics Consortium"/>
            <person name="Kohler A."/>
            <person name="Kuo A."/>
            <person name="Nagy L.G."/>
            <person name="Floudas D."/>
            <person name="Copeland A."/>
            <person name="Barry K.W."/>
            <person name="Cichocki N."/>
            <person name="Veneault-Fourrey C."/>
            <person name="LaButti K."/>
            <person name="Lindquist E.A."/>
            <person name="Lipzen A."/>
            <person name="Lundell T."/>
            <person name="Morin E."/>
            <person name="Murat C."/>
            <person name="Riley R."/>
            <person name="Ohm R."/>
            <person name="Sun H."/>
            <person name="Tunlid A."/>
            <person name="Henrissat B."/>
            <person name="Grigoriev I.V."/>
            <person name="Hibbett D.S."/>
            <person name="Martin F."/>
        </authorList>
    </citation>
    <scope>NUCLEOTIDE SEQUENCE [LARGE SCALE GENOMIC DNA]</scope>
    <source>
        <strain evidence="3">Ve08.2h10</strain>
    </source>
</reference>
<evidence type="ECO:0000313" key="2">
    <source>
        <dbReference type="EMBL" id="KIK77517.1"/>
    </source>
</evidence>
<evidence type="ECO:0000313" key="3">
    <source>
        <dbReference type="Proteomes" id="UP000054538"/>
    </source>
</evidence>
<feature type="compositionally biased region" description="Polar residues" evidence="1">
    <location>
        <begin position="1"/>
        <end position="30"/>
    </location>
</feature>
<dbReference type="EMBL" id="KN826949">
    <property type="protein sequence ID" value="KIK77517.1"/>
    <property type="molecule type" value="Genomic_DNA"/>
</dbReference>